<comment type="caution">
    <text evidence="13">The sequence shown here is derived from an EMBL/GenBank/DDBJ whole genome shotgun (WGS) entry which is preliminary data.</text>
</comment>
<evidence type="ECO:0000256" key="9">
    <source>
        <dbReference type="ARBA" id="ARBA00023235"/>
    </source>
</evidence>
<evidence type="ECO:0000256" key="7">
    <source>
        <dbReference type="ARBA" id="ARBA00023027"/>
    </source>
</evidence>
<comment type="similarity">
    <text evidence="4">Belongs to the NAD(P)-dependent epimerase/dehydratase family.</text>
</comment>
<evidence type="ECO:0000259" key="12">
    <source>
        <dbReference type="Pfam" id="PF01370"/>
    </source>
</evidence>
<dbReference type="GO" id="GO:0006012">
    <property type="term" value="P:galactose metabolic process"/>
    <property type="evidence" value="ECO:0007669"/>
    <property type="project" value="UniProtKB-KW"/>
</dbReference>
<dbReference type="SUPFAM" id="SSF51735">
    <property type="entry name" value="NAD(P)-binding Rossmann-fold domains"/>
    <property type="match status" value="1"/>
</dbReference>
<gene>
    <name evidence="13" type="ORF">C095_09185</name>
</gene>
<evidence type="ECO:0000256" key="1">
    <source>
        <dbReference type="ARBA" id="ARBA00000083"/>
    </source>
</evidence>
<dbReference type="Gene3D" id="3.40.50.720">
    <property type="entry name" value="NAD(P)-binding Rossmann-like Domain"/>
    <property type="match status" value="1"/>
</dbReference>
<dbReference type="Proteomes" id="UP000031184">
    <property type="component" value="Unassembled WGS sequence"/>
</dbReference>
<dbReference type="GO" id="GO:0005829">
    <property type="term" value="C:cytosol"/>
    <property type="evidence" value="ECO:0007669"/>
    <property type="project" value="TreeGrafter"/>
</dbReference>
<evidence type="ECO:0000256" key="3">
    <source>
        <dbReference type="ARBA" id="ARBA00004947"/>
    </source>
</evidence>
<evidence type="ECO:0000313" key="14">
    <source>
        <dbReference type="Proteomes" id="UP000031184"/>
    </source>
</evidence>
<name>A0A017H5P4_9FUSO</name>
<dbReference type="InterPro" id="IPR036291">
    <property type="entry name" value="NAD(P)-bd_dom_sf"/>
</dbReference>
<feature type="domain" description="NAD-dependent epimerase/dehydratase" evidence="12">
    <location>
        <begin position="4"/>
        <end position="213"/>
    </location>
</feature>
<evidence type="ECO:0000256" key="2">
    <source>
        <dbReference type="ARBA" id="ARBA00001911"/>
    </source>
</evidence>
<dbReference type="Pfam" id="PF01370">
    <property type="entry name" value="Epimerase"/>
    <property type="match status" value="1"/>
</dbReference>
<dbReference type="OrthoDB" id="9809586at2"/>
<protein>
    <recommendedName>
        <fullName evidence="6">UDP-glucose 4-epimerase</fullName>
        <ecNumber evidence="5">5.1.3.2</ecNumber>
    </recommendedName>
    <alternativeName>
        <fullName evidence="11">Galactowaldenase</fullName>
    </alternativeName>
    <alternativeName>
        <fullName evidence="10">UDP-galactose 4-epimerase</fullName>
    </alternativeName>
</protein>
<proteinExistence type="inferred from homology"/>
<dbReference type="InterPro" id="IPR001509">
    <property type="entry name" value="Epimerase_deHydtase"/>
</dbReference>
<keyword evidence="9" id="KW-0413">Isomerase</keyword>
<comment type="pathway">
    <text evidence="3">Carbohydrate metabolism; galactose metabolism.</text>
</comment>
<evidence type="ECO:0000256" key="4">
    <source>
        <dbReference type="ARBA" id="ARBA00007637"/>
    </source>
</evidence>
<keyword evidence="8" id="KW-0119">Carbohydrate metabolism</keyword>
<dbReference type="EMBL" id="AUZI01000023">
    <property type="protein sequence ID" value="KID48439.1"/>
    <property type="molecule type" value="Genomic_DNA"/>
</dbReference>
<dbReference type="PATRIC" id="fig|1226633.4.peg.1862"/>
<dbReference type="GO" id="GO:0003978">
    <property type="term" value="F:UDP-glucose 4-epimerase activity"/>
    <property type="evidence" value="ECO:0007669"/>
    <property type="project" value="UniProtKB-EC"/>
</dbReference>
<comment type="catalytic activity">
    <reaction evidence="1">
        <text>UDP-alpha-D-glucose = UDP-alpha-D-galactose</text>
        <dbReference type="Rhea" id="RHEA:22168"/>
        <dbReference type="ChEBI" id="CHEBI:58885"/>
        <dbReference type="ChEBI" id="CHEBI:66914"/>
        <dbReference type="EC" id="5.1.3.2"/>
    </reaction>
</comment>
<organism evidence="13 14">
    <name type="scientific">Fusobacterium necrophorum subsp. funduliforme B35</name>
    <dbReference type="NCBI Taxonomy" id="1226633"/>
    <lineage>
        <taxon>Bacteria</taxon>
        <taxon>Fusobacteriati</taxon>
        <taxon>Fusobacteriota</taxon>
        <taxon>Fusobacteriia</taxon>
        <taxon>Fusobacteriales</taxon>
        <taxon>Fusobacteriaceae</taxon>
        <taxon>Fusobacterium</taxon>
    </lineage>
</organism>
<sequence length="312" mass="36411">MSKILVMGGNQFLGKALCESLLTLGHTVFALNRGNRKNVRDVFHISVDRNEENQLKKALSGLEVDYIVDISGYEPLQVSILLESMKGNYKQYIYISSASIYQEIQNIPAKEEDKIGENSIWGDYAKNKFLSEQEIPKNIGNAKYTIFRPFYIYGIGNNLDREAYIFKRIEHNLPVYLPNDGKEKIQFGYVEDLVHAIIYSFGKEEYYNEIFNVSGEEIVSIKEYVELCAKAMKKAVEIRYFFLEDTEWKARDWFPFRNVNLFGNIEKLLSTGFRNQYSLLSGLQKTYQFLKKNKMLGFPELHEIEKTRRIKE</sequence>
<reference evidence="13 14" key="1">
    <citation type="submission" date="2013-08" db="EMBL/GenBank/DDBJ databases">
        <title>An opportunistic ruminal bacterium that causes liver abscesses in cattle.</title>
        <authorList>
            <person name="Benahmed F.H."/>
            <person name="Rasmussen M."/>
            <person name="Harbottle H."/>
            <person name="Soppet D."/>
            <person name="Nagaraja T.G."/>
            <person name="Davidson M."/>
        </authorList>
    </citation>
    <scope>NUCLEOTIDE SEQUENCE [LARGE SCALE GENOMIC DNA]</scope>
    <source>
        <strain evidence="13 14">B35</strain>
    </source>
</reference>
<accession>A0A017H5P4</accession>
<evidence type="ECO:0000256" key="5">
    <source>
        <dbReference type="ARBA" id="ARBA00013189"/>
    </source>
</evidence>
<keyword evidence="8" id="KW-0299">Galactose metabolism</keyword>
<evidence type="ECO:0000256" key="6">
    <source>
        <dbReference type="ARBA" id="ARBA00018569"/>
    </source>
</evidence>
<keyword evidence="7" id="KW-0520">NAD</keyword>
<dbReference type="EC" id="5.1.3.2" evidence="5"/>
<dbReference type="PANTHER" id="PTHR43725:SF47">
    <property type="entry name" value="UDP-GLUCOSE 4-EPIMERASE"/>
    <property type="match status" value="1"/>
</dbReference>
<comment type="cofactor">
    <cofactor evidence="2">
        <name>NAD(+)</name>
        <dbReference type="ChEBI" id="CHEBI:57540"/>
    </cofactor>
</comment>
<dbReference type="PANTHER" id="PTHR43725">
    <property type="entry name" value="UDP-GLUCOSE 4-EPIMERASE"/>
    <property type="match status" value="1"/>
</dbReference>
<evidence type="ECO:0000256" key="10">
    <source>
        <dbReference type="ARBA" id="ARBA00031367"/>
    </source>
</evidence>
<evidence type="ECO:0000256" key="11">
    <source>
        <dbReference type="ARBA" id="ARBA00033067"/>
    </source>
</evidence>
<dbReference type="RefSeq" id="WP_039122269.1">
    <property type="nucleotide sequence ID" value="NZ_AOJP01000002.1"/>
</dbReference>
<dbReference type="AlphaFoldDB" id="A0A017H5P4"/>
<evidence type="ECO:0000313" key="13">
    <source>
        <dbReference type="EMBL" id="KID48439.1"/>
    </source>
</evidence>
<evidence type="ECO:0000256" key="8">
    <source>
        <dbReference type="ARBA" id="ARBA00023144"/>
    </source>
</evidence>